<evidence type="ECO:0000256" key="2">
    <source>
        <dbReference type="SAM" id="Phobius"/>
    </source>
</evidence>
<feature type="transmembrane region" description="Helical" evidence="2">
    <location>
        <begin position="12"/>
        <end position="34"/>
    </location>
</feature>
<proteinExistence type="predicted"/>
<protein>
    <submittedName>
        <fullName evidence="4">MHC_I-like_Ag-recog domain-containing protein</fullName>
    </submittedName>
</protein>
<accession>A0A1I7YCJ1</accession>
<evidence type="ECO:0000313" key="4">
    <source>
        <dbReference type="WBParaSite" id="L893_g14946.t1"/>
    </source>
</evidence>
<keyword evidence="3" id="KW-1185">Reference proteome</keyword>
<reference evidence="4" key="1">
    <citation type="submission" date="2016-11" db="UniProtKB">
        <authorList>
            <consortium name="WormBaseParasite"/>
        </authorList>
    </citation>
    <scope>IDENTIFICATION</scope>
</reference>
<name>A0A1I7YCJ1_9BILA</name>
<sequence>MKAIIESVIASLRWFTAMLALQATILLATAALLLHRTSGNSTTLDNLEKKELHYFLYDHSRPNFPRYINVTGEFHLFEVFIDAQKKIIAEGADWCALGVRLRQDGIHKHWSIEQQDQFTKQMKDYHCDSNNARGFYEQSNPIDGQKSSVFSGSNTVTVVIVVLCVVIALLFLTVVVLVVMQCRKNNVEPRHHSSLESVRVHSNRRSQKSSKDSTRLGQKSSDSVQDESQSSTE</sequence>
<dbReference type="AlphaFoldDB" id="A0A1I7YCJ1"/>
<keyword evidence="2" id="KW-0812">Transmembrane</keyword>
<keyword evidence="2" id="KW-0472">Membrane</keyword>
<organism evidence="3 4">
    <name type="scientific">Steinernema glaseri</name>
    <dbReference type="NCBI Taxonomy" id="37863"/>
    <lineage>
        <taxon>Eukaryota</taxon>
        <taxon>Metazoa</taxon>
        <taxon>Ecdysozoa</taxon>
        <taxon>Nematoda</taxon>
        <taxon>Chromadorea</taxon>
        <taxon>Rhabditida</taxon>
        <taxon>Tylenchina</taxon>
        <taxon>Panagrolaimomorpha</taxon>
        <taxon>Strongyloidoidea</taxon>
        <taxon>Steinernematidae</taxon>
        <taxon>Steinernema</taxon>
    </lineage>
</organism>
<feature type="compositionally biased region" description="Low complexity" evidence="1">
    <location>
        <begin position="220"/>
        <end position="233"/>
    </location>
</feature>
<dbReference type="WBParaSite" id="L893_g14946.t1">
    <property type="protein sequence ID" value="L893_g14946.t1"/>
    <property type="gene ID" value="L893_g14946"/>
</dbReference>
<feature type="region of interest" description="Disordered" evidence="1">
    <location>
        <begin position="190"/>
        <end position="233"/>
    </location>
</feature>
<keyword evidence="2" id="KW-1133">Transmembrane helix</keyword>
<evidence type="ECO:0000256" key="1">
    <source>
        <dbReference type="SAM" id="MobiDB-lite"/>
    </source>
</evidence>
<dbReference type="Proteomes" id="UP000095287">
    <property type="component" value="Unplaced"/>
</dbReference>
<feature type="transmembrane region" description="Helical" evidence="2">
    <location>
        <begin position="156"/>
        <end position="180"/>
    </location>
</feature>
<evidence type="ECO:0000313" key="3">
    <source>
        <dbReference type="Proteomes" id="UP000095287"/>
    </source>
</evidence>